<evidence type="ECO:0000313" key="1">
    <source>
        <dbReference type="EMBL" id="GAG31586.1"/>
    </source>
</evidence>
<dbReference type="EMBL" id="BARS01047983">
    <property type="protein sequence ID" value="GAG31586.1"/>
    <property type="molecule type" value="Genomic_DNA"/>
</dbReference>
<dbReference type="Pfam" id="PF09969">
    <property type="entry name" value="DUF2203"/>
    <property type="match status" value="1"/>
</dbReference>
<comment type="caution">
    <text evidence="1">The sequence shown here is derived from an EMBL/GenBank/DDBJ whole genome shotgun (WGS) entry which is preliminary data.</text>
</comment>
<protein>
    <recommendedName>
        <fullName evidence="2">DUF2203 domain-containing protein</fullName>
    </recommendedName>
</protein>
<dbReference type="AlphaFoldDB" id="X0Y410"/>
<sequence length="69" mass="8182">LAKAAAELNHLIERVQEMDCELKDIDQGLVDFRTERESREVYLCWKLGEPEIRWWHELDAGFAGRRPLE</sequence>
<evidence type="ECO:0008006" key="2">
    <source>
        <dbReference type="Google" id="ProtNLM"/>
    </source>
</evidence>
<accession>X0Y410</accession>
<gene>
    <name evidence="1" type="ORF">S01H1_71998</name>
</gene>
<feature type="non-terminal residue" evidence="1">
    <location>
        <position position="1"/>
    </location>
</feature>
<dbReference type="InterPro" id="IPR018699">
    <property type="entry name" value="DUF2203"/>
</dbReference>
<reference evidence="1" key="1">
    <citation type="journal article" date="2014" name="Front. Microbiol.">
        <title>High frequency of phylogenetically diverse reductive dehalogenase-homologous genes in deep subseafloor sedimentary metagenomes.</title>
        <authorList>
            <person name="Kawai M."/>
            <person name="Futagami T."/>
            <person name="Toyoda A."/>
            <person name="Takaki Y."/>
            <person name="Nishi S."/>
            <person name="Hori S."/>
            <person name="Arai W."/>
            <person name="Tsubouchi T."/>
            <person name="Morono Y."/>
            <person name="Uchiyama I."/>
            <person name="Ito T."/>
            <person name="Fujiyama A."/>
            <person name="Inagaki F."/>
            <person name="Takami H."/>
        </authorList>
    </citation>
    <scope>NUCLEOTIDE SEQUENCE</scope>
    <source>
        <strain evidence="1">Expedition CK06-06</strain>
    </source>
</reference>
<organism evidence="1">
    <name type="scientific">marine sediment metagenome</name>
    <dbReference type="NCBI Taxonomy" id="412755"/>
    <lineage>
        <taxon>unclassified sequences</taxon>
        <taxon>metagenomes</taxon>
        <taxon>ecological metagenomes</taxon>
    </lineage>
</organism>
<name>X0Y410_9ZZZZ</name>
<proteinExistence type="predicted"/>